<comment type="function">
    <text evidence="9">Involved in the cellular defense against the biological effects of O6-methylguanine (O6-MeG) and O4-methylthymine (O4-MeT) in DNA. Repairs the methylated nucleobase in DNA by stoichiometrically transferring the methyl group to a cysteine residue in the enzyme. This is a suicide reaction: the enzyme is irreversibly inactivated.</text>
</comment>
<evidence type="ECO:0000256" key="3">
    <source>
        <dbReference type="ARBA" id="ARBA00022490"/>
    </source>
</evidence>
<evidence type="ECO:0000256" key="8">
    <source>
        <dbReference type="ARBA" id="ARBA00049348"/>
    </source>
</evidence>
<evidence type="ECO:0000259" key="10">
    <source>
        <dbReference type="Pfam" id="PF01035"/>
    </source>
</evidence>
<dbReference type="Pfam" id="PF01035">
    <property type="entry name" value="DNA_binding_1"/>
    <property type="match status" value="1"/>
</dbReference>
<evidence type="ECO:0000256" key="1">
    <source>
        <dbReference type="ARBA" id="ARBA00001286"/>
    </source>
</evidence>
<keyword evidence="13" id="KW-1185">Reference proteome</keyword>
<gene>
    <name evidence="12" type="ORF">B5F75_05145</name>
</gene>
<dbReference type="InterPro" id="IPR036217">
    <property type="entry name" value="MethylDNA_cys_MeTrfase_DNAb"/>
</dbReference>
<evidence type="ECO:0000256" key="5">
    <source>
        <dbReference type="ARBA" id="ARBA00022679"/>
    </source>
</evidence>
<proteinExistence type="inferred from homology"/>
<evidence type="ECO:0000259" key="11">
    <source>
        <dbReference type="Pfam" id="PF02870"/>
    </source>
</evidence>
<dbReference type="SUPFAM" id="SSF53155">
    <property type="entry name" value="Methylated DNA-protein cysteine methyltransferase domain"/>
    <property type="match status" value="1"/>
</dbReference>
<dbReference type="SUPFAM" id="SSF46767">
    <property type="entry name" value="Methylated DNA-protein cysteine methyltransferase, C-terminal domain"/>
    <property type="match status" value="1"/>
</dbReference>
<dbReference type="InterPro" id="IPR036388">
    <property type="entry name" value="WH-like_DNA-bd_sf"/>
</dbReference>
<dbReference type="InterPro" id="IPR036631">
    <property type="entry name" value="MGMT_N_sf"/>
</dbReference>
<dbReference type="OrthoDB" id="9802228at2"/>
<organism evidence="12 13">
    <name type="scientific">Candidatus Avelusimicrobium gallicola</name>
    <dbReference type="NCBI Taxonomy" id="2562704"/>
    <lineage>
        <taxon>Bacteria</taxon>
        <taxon>Pseudomonadati</taxon>
        <taxon>Elusimicrobiota</taxon>
        <taxon>Elusimicrobia</taxon>
        <taxon>Elusimicrobiales</taxon>
        <taxon>Elusimicrobiaceae</taxon>
        <taxon>Candidatus Avelusimicrobium</taxon>
    </lineage>
</organism>
<dbReference type="EMBL" id="NFJD01000003">
    <property type="protein sequence ID" value="OUO56580.1"/>
    <property type="molecule type" value="Genomic_DNA"/>
</dbReference>
<dbReference type="InterPro" id="IPR023546">
    <property type="entry name" value="MGMT"/>
</dbReference>
<evidence type="ECO:0000256" key="7">
    <source>
        <dbReference type="ARBA" id="ARBA00023204"/>
    </source>
</evidence>
<evidence type="ECO:0000256" key="4">
    <source>
        <dbReference type="ARBA" id="ARBA00022603"/>
    </source>
</evidence>
<dbReference type="Pfam" id="PF02870">
    <property type="entry name" value="Methyltransf_1N"/>
    <property type="match status" value="1"/>
</dbReference>
<dbReference type="PROSITE" id="PS00374">
    <property type="entry name" value="MGMT"/>
    <property type="match status" value="1"/>
</dbReference>
<dbReference type="RefSeq" id="WP_087288643.1">
    <property type="nucleotide sequence ID" value="NZ_NFJD01000003.1"/>
</dbReference>
<feature type="domain" description="Methylated-DNA-[protein]-cysteine S-methyltransferase DNA binding" evidence="10">
    <location>
        <begin position="74"/>
        <end position="153"/>
    </location>
</feature>
<dbReference type="FunFam" id="1.10.10.10:FF:000214">
    <property type="entry name" value="Methylated-DNA--protein-cysteine methyltransferase"/>
    <property type="match status" value="1"/>
</dbReference>
<feature type="domain" description="Methylguanine DNA methyltransferase ribonuclease-like" evidence="11">
    <location>
        <begin position="5"/>
        <end position="69"/>
    </location>
</feature>
<feature type="active site" description="Nucleophile; methyl group acceptor" evidence="9">
    <location>
        <position position="125"/>
    </location>
</feature>
<comment type="catalytic activity">
    <reaction evidence="1 9">
        <text>a 4-O-methyl-thymidine in DNA + L-cysteinyl-[protein] = a thymidine in DNA + S-methyl-L-cysteinyl-[protein]</text>
        <dbReference type="Rhea" id="RHEA:53428"/>
        <dbReference type="Rhea" id="RHEA-COMP:10131"/>
        <dbReference type="Rhea" id="RHEA-COMP:10132"/>
        <dbReference type="Rhea" id="RHEA-COMP:13555"/>
        <dbReference type="Rhea" id="RHEA-COMP:13556"/>
        <dbReference type="ChEBI" id="CHEBI:29950"/>
        <dbReference type="ChEBI" id="CHEBI:82612"/>
        <dbReference type="ChEBI" id="CHEBI:137386"/>
        <dbReference type="ChEBI" id="CHEBI:137387"/>
        <dbReference type="EC" id="2.1.1.63"/>
    </reaction>
</comment>
<comment type="subcellular location">
    <subcellularLocation>
        <location evidence="9">Cytoplasm</location>
    </subcellularLocation>
</comment>
<dbReference type="Gene3D" id="1.10.10.10">
    <property type="entry name" value="Winged helix-like DNA-binding domain superfamily/Winged helix DNA-binding domain"/>
    <property type="match status" value="1"/>
</dbReference>
<dbReference type="AlphaFoldDB" id="A0A1Y4DJR7"/>
<evidence type="ECO:0000256" key="9">
    <source>
        <dbReference type="HAMAP-Rule" id="MF_00772"/>
    </source>
</evidence>
<dbReference type="HAMAP" id="MF_00772">
    <property type="entry name" value="OGT"/>
    <property type="match status" value="1"/>
</dbReference>
<dbReference type="InterPro" id="IPR001497">
    <property type="entry name" value="MethylDNA_cys_MeTrfase_AS"/>
</dbReference>
<dbReference type="Proteomes" id="UP000196368">
    <property type="component" value="Unassembled WGS sequence"/>
</dbReference>
<keyword evidence="4 9" id="KW-0489">Methyltransferase</keyword>
<dbReference type="CDD" id="cd06445">
    <property type="entry name" value="ATase"/>
    <property type="match status" value="1"/>
</dbReference>
<dbReference type="EC" id="2.1.1.63" evidence="9"/>
<comment type="miscellaneous">
    <text evidence="9">This enzyme catalyzes only one turnover and therefore is not strictly catalytic. According to one definition, an enzyme is a biocatalyst that acts repeatedly and over many reaction cycles.</text>
</comment>
<evidence type="ECO:0000256" key="6">
    <source>
        <dbReference type="ARBA" id="ARBA00022763"/>
    </source>
</evidence>
<keyword evidence="5 9" id="KW-0808">Transferase</keyword>
<keyword evidence="7 9" id="KW-0234">DNA repair</keyword>
<sequence length="169" mass="18460">MTETYISYPSPLGELTVAGDGKYITRVVFPGIRRGSSLPRQNSPLLQEACRQLDEYFAGRRFVFDLPLRAAGTPFQMRVWKALEKVPYGKTCSYGQLAAWAGNPRAARAVGGAVHVNPIAILIPCHRVIGADGTLTGYGGGLWRKEFLLQLEKSFLPRIKNPAEGPGSV</sequence>
<dbReference type="PANTHER" id="PTHR10815:SF5">
    <property type="entry name" value="METHYLATED-DNA--PROTEIN-CYSTEINE METHYLTRANSFERASE"/>
    <property type="match status" value="1"/>
</dbReference>
<comment type="catalytic activity">
    <reaction evidence="8 9">
        <text>a 6-O-methyl-2'-deoxyguanosine in DNA + L-cysteinyl-[protein] = S-methyl-L-cysteinyl-[protein] + a 2'-deoxyguanosine in DNA</text>
        <dbReference type="Rhea" id="RHEA:24000"/>
        <dbReference type="Rhea" id="RHEA-COMP:10131"/>
        <dbReference type="Rhea" id="RHEA-COMP:10132"/>
        <dbReference type="Rhea" id="RHEA-COMP:11367"/>
        <dbReference type="Rhea" id="RHEA-COMP:11368"/>
        <dbReference type="ChEBI" id="CHEBI:29950"/>
        <dbReference type="ChEBI" id="CHEBI:82612"/>
        <dbReference type="ChEBI" id="CHEBI:85445"/>
        <dbReference type="ChEBI" id="CHEBI:85448"/>
        <dbReference type="EC" id="2.1.1.63"/>
    </reaction>
</comment>
<comment type="caution">
    <text evidence="12">The sequence shown here is derived from an EMBL/GenBank/DDBJ whole genome shotgun (WGS) entry which is preliminary data.</text>
</comment>
<evidence type="ECO:0000313" key="13">
    <source>
        <dbReference type="Proteomes" id="UP000196368"/>
    </source>
</evidence>
<dbReference type="GO" id="GO:0032259">
    <property type="term" value="P:methylation"/>
    <property type="evidence" value="ECO:0007669"/>
    <property type="project" value="UniProtKB-KW"/>
</dbReference>
<dbReference type="GO" id="GO:0003908">
    <property type="term" value="F:methylated-DNA-[protein]-cysteine S-methyltransferase activity"/>
    <property type="evidence" value="ECO:0007669"/>
    <property type="project" value="UniProtKB-UniRule"/>
</dbReference>
<dbReference type="Gene3D" id="3.30.160.70">
    <property type="entry name" value="Methylated DNA-protein cysteine methyltransferase domain"/>
    <property type="match status" value="1"/>
</dbReference>
<keyword evidence="6 9" id="KW-0227">DNA damage</keyword>
<dbReference type="GO" id="GO:0006307">
    <property type="term" value="P:DNA alkylation repair"/>
    <property type="evidence" value="ECO:0007669"/>
    <property type="project" value="UniProtKB-UniRule"/>
</dbReference>
<name>A0A1Y4DJR7_9BACT</name>
<keyword evidence="3 9" id="KW-0963">Cytoplasm</keyword>
<protein>
    <recommendedName>
        <fullName evidence="9">Methylated-DNA--protein-cysteine methyltransferase</fullName>
        <ecNumber evidence="9">2.1.1.63</ecNumber>
    </recommendedName>
    <alternativeName>
        <fullName evidence="9">6-O-methylguanine-DNA methyltransferase</fullName>
        <shortName evidence="9">MGMT</shortName>
    </alternativeName>
    <alternativeName>
        <fullName evidence="9">O-6-methylguanine-DNA-alkyltransferase</fullName>
    </alternativeName>
</protein>
<dbReference type="InterPro" id="IPR014048">
    <property type="entry name" value="MethylDNA_cys_MeTrfase_DNA-bd"/>
</dbReference>
<accession>A0A1Y4DJR7</accession>
<comment type="similarity">
    <text evidence="2 9">Belongs to the MGMT family.</text>
</comment>
<dbReference type="PANTHER" id="PTHR10815">
    <property type="entry name" value="METHYLATED-DNA--PROTEIN-CYSTEINE METHYLTRANSFERASE"/>
    <property type="match status" value="1"/>
</dbReference>
<evidence type="ECO:0000256" key="2">
    <source>
        <dbReference type="ARBA" id="ARBA00008711"/>
    </source>
</evidence>
<dbReference type="GO" id="GO:0005737">
    <property type="term" value="C:cytoplasm"/>
    <property type="evidence" value="ECO:0007669"/>
    <property type="project" value="UniProtKB-SubCell"/>
</dbReference>
<dbReference type="NCBIfam" id="TIGR00589">
    <property type="entry name" value="ogt"/>
    <property type="match status" value="1"/>
</dbReference>
<reference evidence="13" key="1">
    <citation type="submission" date="2017-04" db="EMBL/GenBank/DDBJ databases">
        <title>Function of individual gut microbiota members based on whole genome sequencing of pure cultures obtained from chicken caecum.</title>
        <authorList>
            <person name="Medvecky M."/>
            <person name="Cejkova D."/>
            <person name="Polansky O."/>
            <person name="Karasova D."/>
            <person name="Kubasova T."/>
            <person name="Cizek A."/>
            <person name="Rychlik I."/>
        </authorList>
    </citation>
    <scope>NUCLEOTIDE SEQUENCE [LARGE SCALE GENOMIC DNA]</scope>
    <source>
        <strain evidence="13">An273</strain>
    </source>
</reference>
<dbReference type="InterPro" id="IPR008332">
    <property type="entry name" value="MethylG_MeTrfase_N"/>
</dbReference>
<evidence type="ECO:0000313" key="12">
    <source>
        <dbReference type="EMBL" id="OUO56580.1"/>
    </source>
</evidence>